<organism evidence="9 10">
    <name type="scientific">Lysinibacillus xylanilyticus</name>
    <dbReference type="NCBI Taxonomy" id="582475"/>
    <lineage>
        <taxon>Bacteria</taxon>
        <taxon>Bacillati</taxon>
        <taxon>Bacillota</taxon>
        <taxon>Bacilli</taxon>
        <taxon>Bacillales</taxon>
        <taxon>Bacillaceae</taxon>
        <taxon>Lysinibacillus</taxon>
    </lineage>
</organism>
<evidence type="ECO:0000256" key="8">
    <source>
        <dbReference type="SAM" id="MobiDB-lite"/>
    </source>
</evidence>
<keyword evidence="2" id="KW-1277">Toxin-antitoxin system</keyword>
<evidence type="ECO:0000256" key="6">
    <source>
        <dbReference type="ARBA" id="ARBA00022884"/>
    </source>
</evidence>
<evidence type="ECO:0000256" key="3">
    <source>
        <dbReference type="ARBA" id="ARBA00022722"/>
    </source>
</evidence>
<keyword evidence="5" id="KW-0378">Hydrolase</keyword>
<evidence type="ECO:0000256" key="4">
    <source>
        <dbReference type="ARBA" id="ARBA00022759"/>
    </source>
</evidence>
<evidence type="ECO:0000313" key="10">
    <source>
        <dbReference type="Proteomes" id="UP001558534"/>
    </source>
</evidence>
<keyword evidence="3" id="KW-0540">Nuclease</keyword>
<accession>A0ABV3VUT0</accession>
<gene>
    <name evidence="9" type="ORF">AB1300_05725</name>
</gene>
<dbReference type="InterPro" id="IPR012933">
    <property type="entry name" value="HicA_mRNA_interferase"/>
</dbReference>
<evidence type="ECO:0000256" key="2">
    <source>
        <dbReference type="ARBA" id="ARBA00022649"/>
    </source>
</evidence>
<dbReference type="InterPro" id="IPR038570">
    <property type="entry name" value="HicA_sf"/>
</dbReference>
<dbReference type="Proteomes" id="UP001558534">
    <property type="component" value="Unassembled WGS sequence"/>
</dbReference>
<dbReference type="SUPFAM" id="SSF54786">
    <property type="entry name" value="YcfA/nrd intein domain"/>
    <property type="match status" value="1"/>
</dbReference>
<dbReference type="EMBL" id="JBFRHK010000003">
    <property type="protein sequence ID" value="MEX3744631.1"/>
    <property type="molecule type" value="Genomic_DNA"/>
</dbReference>
<comment type="similarity">
    <text evidence="1">Belongs to the HicA mRNA interferase family.</text>
</comment>
<keyword evidence="4" id="KW-0255">Endonuclease</keyword>
<evidence type="ECO:0000256" key="1">
    <source>
        <dbReference type="ARBA" id="ARBA00006620"/>
    </source>
</evidence>
<feature type="region of interest" description="Disordered" evidence="8">
    <location>
        <begin position="30"/>
        <end position="49"/>
    </location>
</feature>
<dbReference type="Pfam" id="PF07927">
    <property type="entry name" value="HicA_toxin"/>
    <property type="match status" value="1"/>
</dbReference>
<sequence>MKNISSREIIKILTKDGWNLHRIVGSHHHFKHPTKKGTVTVPHPKKDLKLGTTNSILKQAGLK</sequence>
<keyword evidence="6" id="KW-0694">RNA-binding</keyword>
<comment type="caution">
    <text evidence="9">The sequence shown here is derived from an EMBL/GenBank/DDBJ whole genome shotgun (WGS) entry which is preliminary data.</text>
</comment>
<keyword evidence="7" id="KW-0346">Stress response</keyword>
<dbReference type="Gene3D" id="3.30.920.30">
    <property type="entry name" value="Hypothetical protein"/>
    <property type="match status" value="1"/>
</dbReference>
<reference evidence="9 10" key="1">
    <citation type="submission" date="2024-07" db="EMBL/GenBank/DDBJ databases">
        <title>Characterization of a bacterium isolated from hydrolysated instant sea cucumber by whole-genome sequencing and metabolomics.</title>
        <authorList>
            <person name="Luo X."/>
            <person name="Zhang Z."/>
            <person name="Zheng Z."/>
            <person name="Zhang W."/>
            <person name="Ming T."/>
            <person name="Jiao L."/>
            <person name="Su X."/>
            <person name="Kong F."/>
            <person name="Xu J."/>
        </authorList>
    </citation>
    <scope>NUCLEOTIDE SEQUENCE [LARGE SCALE GENOMIC DNA]</scope>
    <source>
        <strain evidence="9 10">XL-2024</strain>
    </source>
</reference>
<evidence type="ECO:0000256" key="5">
    <source>
        <dbReference type="ARBA" id="ARBA00022801"/>
    </source>
</evidence>
<dbReference type="PANTHER" id="PTHR34873:SF3">
    <property type="entry name" value="ADDICTION MODULE TOXIN, HICA FAMILY"/>
    <property type="match status" value="1"/>
</dbReference>
<name>A0ABV3VUT0_9BACI</name>
<protein>
    <submittedName>
        <fullName evidence="9">Type II toxin-antitoxin system HicA family toxin</fullName>
    </submittedName>
</protein>
<dbReference type="RefSeq" id="WP_368635595.1">
    <property type="nucleotide sequence ID" value="NZ_JBFRHK010000003.1"/>
</dbReference>
<proteinExistence type="inferred from homology"/>
<evidence type="ECO:0000256" key="7">
    <source>
        <dbReference type="ARBA" id="ARBA00023016"/>
    </source>
</evidence>
<dbReference type="PANTHER" id="PTHR34873">
    <property type="entry name" value="SSR1766 PROTEIN"/>
    <property type="match status" value="1"/>
</dbReference>
<keyword evidence="10" id="KW-1185">Reference proteome</keyword>
<evidence type="ECO:0000313" key="9">
    <source>
        <dbReference type="EMBL" id="MEX3744631.1"/>
    </source>
</evidence>